<proteinExistence type="predicted"/>
<organism evidence="1 2">
    <name type="scientific">Gymnopilus dilepis</name>
    <dbReference type="NCBI Taxonomy" id="231916"/>
    <lineage>
        <taxon>Eukaryota</taxon>
        <taxon>Fungi</taxon>
        <taxon>Dikarya</taxon>
        <taxon>Basidiomycota</taxon>
        <taxon>Agaricomycotina</taxon>
        <taxon>Agaricomycetes</taxon>
        <taxon>Agaricomycetidae</taxon>
        <taxon>Agaricales</taxon>
        <taxon>Agaricineae</taxon>
        <taxon>Hymenogastraceae</taxon>
        <taxon>Gymnopilus</taxon>
    </lineage>
</organism>
<dbReference type="STRING" id="231916.A0A409XX78"/>
<keyword evidence="2" id="KW-1185">Reference proteome</keyword>
<dbReference type="EMBL" id="NHYE01001428">
    <property type="protein sequence ID" value="PPQ95372.1"/>
    <property type="molecule type" value="Genomic_DNA"/>
</dbReference>
<dbReference type="Proteomes" id="UP000284706">
    <property type="component" value="Unassembled WGS sequence"/>
</dbReference>
<dbReference type="InterPro" id="IPR017853">
    <property type="entry name" value="GH"/>
</dbReference>
<evidence type="ECO:0000313" key="1">
    <source>
        <dbReference type="EMBL" id="PPQ95372.1"/>
    </source>
</evidence>
<protein>
    <submittedName>
        <fullName evidence="1">Uncharacterized protein</fullName>
    </submittedName>
</protein>
<comment type="caution">
    <text evidence="1">The sequence shown here is derived from an EMBL/GenBank/DDBJ whole genome shotgun (WGS) entry which is preliminary data.</text>
</comment>
<dbReference type="InParanoid" id="A0A409XX78"/>
<sequence length="580" mass="65715">MIPCFYFRSSYKFQKAKFLAVLLLAHAVACQRWLLRCGKNYQEGQQATPPEGTFPPPVQLLTPHFAFRCLPRVEPYLESDECSRASLLVDTRLTSVQFDYSLPLPLDFSLDSGSRSEFPKLTLAVELEGQRTIHRNSEFDVKSLELPLSLCTLLPRKEPYSVNCMAEIELLDGTKEIYNYTSPLLFLPDPPSGTVTKLDRKATALLTRSKDGTSEYVFPIGFYTDFGYVASNISVLDEIKSQGFNFIHHVPPFEDEVAFDAILDHLDEIELYLMYDMRHSYQDLASVERQVNKIKNRRSLLAWYTADEPDGPGDPPNATRMAYDLIHNLDGYHPVSIALNCDDHYFKEYTSGADIIMPDVYMIGNNVSFSSKYNTPCNKDFGCCGCDNCEGRFEDISNRLDNAQTRLKLLGWDNNKLLWSIPQAFGGEEFWNRAPTGREWLVQTLLSINHGARGIMSWIDPTPQDIKEHASHFASLLPRLAPYLFDDEVKFSRVKFSHLDVGTWRKGAKSLIIAANLDQETPSLDLRVDGQDRIDWILREGVSLSITGHIVFEPLGCAIFLNSIGGEDTSDEAKLIHDEL</sequence>
<dbReference type="Gene3D" id="3.20.20.80">
    <property type="entry name" value="Glycosidases"/>
    <property type="match status" value="1"/>
</dbReference>
<dbReference type="AlphaFoldDB" id="A0A409XX78"/>
<accession>A0A409XX78</accession>
<evidence type="ECO:0000313" key="2">
    <source>
        <dbReference type="Proteomes" id="UP000284706"/>
    </source>
</evidence>
<dbReference type="OrthoDB" id="2338662at2759"/>
<reference evidence="1 2" key="1">
    <citation type="journal article" date="2018" name="Evol. Lett.">
        <title>Horizontal gene cluster transfer increased hallucinogenic mushroom diversity.</title>
        <authorList>
            <person name="Reynolds H.T."/>
            <person name="Vijayakumar V."/>
            <person name="Gluck-Thaler E."/>
            <person name="Korotkin H.B."/>
            <person name="Matheny P.B."/>
            <person name="Slot J.C."/>
        </authorList>
    </citation>
    <scope>NUCLEOTIDE SEQUENCE [LARGE SCALE GENOMIC DNA]</scope>
    <source>
        <strain evidence="1 2">SRW20</strain>
    </source>
</reference>
<name>A0A409XX78_9AGAR</name>
<dbReference type="SUPFAM" id="SSF51445">
    <property type="entry name" value="(Trans)glycosidases"/>
    <property type="match status" value="1"/>
</dbReference>
<gene>
    <name evidence="1" type="ORF">CVT26_008217</name>
</gene>